<dbReference type="Proteomes" id="UP001326110">
    <property type="component" value="Chromosome"/>
</dbReference>
<dbReference type="InterPro" id="IPR041657">
    <property type="entry name" value="HTH_17"/>
</dbReference>
<protein>
    <submittedName>
        <fullName evidence="2">Helix-turn-helix domain-containing protein</fullName>
    </submittedName>
</protein>
<evidence type="ECO:0000259" key="1">
    <source>
        <dbReference type="Pfam" id="PF12728"/>
    </source>
</evidence>
<dbReference type="EMBL" id="CP140152">
    <property type="protein sequence ID" value="WQH03678.1"/>
    <property type="molecule type" value="Genomic_DNA"/>
</dbReference>
<dbReference type="SUPFAM" id="SSF46955">
    <property type="entry name" value="Putative DNA-binding domain"/>
    <property type="match status" value="1"/>
</dbReference>
<sequence length="107" mass="12353">MAQVNAESLFKSFKKLPAQERARFFFLLAEPGIDADSYSYEQVFGHLADARFTAAEAAEYLEVSLPTFRRYVRQQSIRAVGQVGRSQLFSTRELKAFKRSLQQIRNR</sequence>
<keyword evidence="3" id="KW-1185">Reference proteome</keyword>
<dbReference type="InterPro" id="IPR009061">
    <property type="entry name" value="DNA-bd_dom_put_sf"/>
</dbReference>
<dbReference type="RefSeq" id="WP_019921412.1">
    <property type="nucleotide sequence ID" value="NZ_CP140152.1"/>
</dbReference>
<dbReference type="GeneID" id="43163175"/>
<dbReference type="NCBIfam" id="TIGR01764">
    <property type="entry name" value="excise"/>
    <property type="match status" value="1"/>
</dbReference>
<feature type="domain" description="Helix-turn-helix" evidence="1">
    <location>
        <begin position="52"/>
        <end position="100"/>
    </location>
</feature>
<reference evidence="2 3" key="1">
    <citation type="submission" date="2023-11" db="EMBL/GenBank/DDBJ databases">
        <title>MicrobeMod: A computational toolkit for identifying prokaryotic methylation and restriction-modification with nanopore sequencing.</title>
        <authorList>
            <person name="Crits-Christoph A."/>
            <person name="Kang S.C."/>
            <person name="Lee H."/>
            <person name="Ostrov N."/>
        </authorList>
    </citation>
    <scope>NUCLEOTIDE SEQUENCE [LARGE SCALE GENOMIC DNA]</scope>
    <source>
        <strain evidence="2 3">ATCC 25935</strain>
    </source>
</reference>
<evidence type="ECO:0000313" key="3">
    <source>
        <dbReference type="Proteomes" id="UP001326110"/>
    </source>
</evidence>
<accession>A0ABZ0XW53</accession>
<organism evidence="2 3">
    <name type="scientific">Duganella zoogloeoides</name>
    <dbReference type="NCBI Taxonomy" id="75659"/>
    <lineage>
        <taxon>Bacteria</taxon>
        <taxon>Pseudomonadati</taxon>
        <taxon>Pseudomonadota</taxon>
        <taxon>Betaproteobacteria</taxon>
        <taxon>Burkholderiales</taxon>
        <taxon>Oxalobacteraceae</taxon>
        <taxon>Telluria group</taxon>
        <taxon>Duganella</taxon>
    </lineage>
</organism>
<dbReference type="InterPro" id="IPR010093">
    <property type="entry name" value="SinI_DNA-bd"/>
</dbReference>
<proteinExistence type="predicted"/>
<gene>
    <name evidence="2" type="ORF">SR858_21915</name>
</gene>
<dbReference type="Pfam" id="PF12728">
    <property type="entry name" value="HTH_17"/>
    <property type="match status" value="1"/>
</dbReference>
<name>A0ABZ0XW53_9BURK</name>
<evidence type="ECO:0000313" key="2">
    <source>
        <dbReference type="EMBL" id="WQH03678.1"/>
    </source>
</evidence>